<accession>A0ACC1UDS4</accession>
<dbReference type="Proteomes" id="UP001163835">
    <property type="component" value="Unassembled WGS sequence"/>
</dbReference>
<evidence type="ECO:0000313" key="2">
    <source>
        <dbReference type="Proteomes" id="UP001163835"/>
    </source>
</evidence>
<protein>
    <submittedName>
        <fullName evidence="1">Uncharacterized protein</fullName>
    </submittedName>
</protein>
<evidence type="ECO:0000313" key="1">
    <source>
        <dbReference type="EMBL" id="KAJ3815185.1"/>
    </source>
</evidence>
<dbReference type="EMBL" id="MU794953">
    <property type="protein sequence ID" value="KAJ3815185.1"/>
    <property type="molecule type" value="Genomic_DNA"/>
</dbReference>
<organism evidence="1 2">
    <name type="scientific">Lentinula aff. lateritia</name>
    <dbReference type="NCBI Taxonomy" id="2804960"/>
    <lineage>
        <taxon>Eukaryota</taxon>
        <taxon>Fungi</taxon>
        <taxon>Dikarya</taxon>
        <taxon>Basidiomycota</taxon>
        <taxon>Agaricomycotina</taxon>
        <taxon>Agaricomycetes</taxon>
        <taxon>Agaricomycetidae</taxon>
        <taxon>Agaricales</taxon>
        <taxon>Marasmiineae</taxon>
        <taxon>Omphalotaceae</taxon>
        <taxon>Lentinula</taxon>
    </lineage>
</organism>
<comment type="caution">
    <text evidence="1">The sequence shown here is derived from an EMBL/GenBank/DDBJ whole genome shotgun (WGS) entry which is preliminary data.</text>
</comment>
<keyword evidence="2" id="KW-1185">Reference proteome</keyword>
<gene>
    <name evidence="1" type="ORF">F5876DRAFT_3535</name>
</gene>
<sequence length="119" mass="13582">ERPLTEVISEKFTPFDHNRVVVGPFTEETARDASFEQALLLDAMLETHAWAAARPKFESQLAVQKLENKISEVIEVENRQGMSQSSSRTLHSLSFWPALLLEQTRQNLNEFVTHMKSAL</sequence>
<reference evidence="1" key="1">
    <citation type="submission" date="2022-09" db="EMBL/GenBank/DDBJ databases">
        <title>A Global Phylogenomic Analysis of the Shiitake Genus Lentinula.</title>
        <authorList>
            <consortium name="DOE Joint Genome Institute"/>
            <person name="Sierra-Patev S."/>
            <person name="Min B."/>
            <person name="Naranjo-Ortiz M."/>
            <person name="Looney B."/>
            <person name="Konkel Z."/>
            <person name="Slot J.C."/>
            <person name="Sakamoto Y."/>
            <person name="Steenwyk J.L."/>
            <person name="Rokas A."/>
            <person name="Carro J."/>
            <person name="Camarero S."/>
            <person name="Ferreira P."/>
            <person name="Molpeceres G."/>
            <person name="Ruiz-Duenas F.J."/>
            <person name="Serrano A."/>
            <person name="Henrissat B."/>
            <person name="Drula E."/>
            <person name="Hughes K.W."/>
            <person name="Mata J.L."/>
            <person name="Ishikawa N.K."/>
            <person name="Vargas-Isla R."/>
            <person name="Ushijima S."/>
            <person name="Smith C.A."/>
            <person name="Ahrendt S."/>
            <person name="Andreopoulos W."/>
            <person name="He G."/>
            <person name="Labutti K."/>
            <person name="Lipzen A."/>
            <person name="Ng V."/>
            <person name="Riley R."/>
            <person name="Sandor L."/>
            <person name="Barry K."/>
            <person name="Martinez A.T."/>
            <person name="Xiao Y."/>
            <person name="Gibbons J.G."/>
            <person name="Terashima K."/>
            <person name="Grigoriev I.V."/>
            <person name="Hibbett D.S."/>
        </authorList>
    </citation>
    <scope>NUCLEOTIDE SEQUENCE</scope>
    <source>
        <strain evidence="1">TMI1499</strain>
    </source>
</reference>
<name>A0ACC1UDS4_9AGAR</name>
<proteinExistence type="predicted"/>
<feature type="non-terminal residue" evidence="1">
    <location>
        <position position="119"/>
    </location>
</feature>
<feature type="non-terminal residue" evidence="1">
    <location>
        <position position="1"/>
    </location>
</feature>